<evidence type="ECO:0000313" key="1">
    <source>
        <dbReference type="EMBL" id="QHU32945.1"/>
    </source>
</evidence>
<proteinExistence type="predicted"/>
<dbReference type="SMART" id="SM00248">
    <property type="entry name" value="ANK"/>
    <property type="match status" value="3"/>
</dbReference>
<dbReference type="Pfam" id="PF00023">
    <property type="entry name" value="Ank"/>
    <property type="match status" value="1"/>
</dbReference>
<protein>
    <submittedName>
        <fullName evidence="1">Uncharacterized protein</fullName>
    </submittedName>
</protein>
<reference evidence="1" key="1">
    <citation type="journal article" date="2020" name="Nature">
        <title>Giant virus diversity and host interactions through global metagenomics.</title>
        <authorList>
            <person name="Schulz F."/>
            <person name="Roux S."/>
            <person name="Paez-Espino D."/>
            <person name="Jungbluth S."/>
            <person name="Walsh D.A."/>
            <person name="Denef V.J."/>
            <person name="McMahon K.D."/>
            <person name="Konstantinidis K.T."/>
            <person name="Eloe-Fadrosh E.A."/>
            <person name="Kyrpides N.C."/>
            <person name="Woyke T."/>
        </authorList>
    </citation>
    <scope>NUCLEOTIDE SEQUENCE</scope>
    <source>
        <strain evidence="1">GVMAG-S-1014582-52</strain>
    </source>
</reference>
<dbReference type="SUPFAM" id="SSF48403">
    <property type="entry name" value="Ankyrin repeat"/>
    <property type="match status" value="1"/>
</dbReference>
<dbReference type="AlphaFoldDB" id="A0A6C0LSG2"/>
<sequence length="156" mass="17396">MVPTNSNVNTIELKTIINIEQELINRLNKGDIIDIEILIVKIHNKCILNIGLIIAASKGYLNVIILLIKYGADIHHENDAALRISSICIQINVVRFLIENGAIVSAKENFAIKNVIKMASIAKSTELSEIIKLLLNNGANLDKNPPCKYHRSKKIY</sequence>
<dbReference type="EMBL" id="MN740556">
    <property type="protein sequence ID" value="QHU32945.1"/>
    <property type="molecule type" value="Genomic_DNA"/>
</dbReference>
<dbReference type="PROSITE" id="PS50088">
    <property type="entry name" value="ANK_REPEAT"/>
    <property type="match status" value="1"/>
</dbReference>
<organism evidence="1">
    <name type="scientific">viral metagenome</name>
    <dbReference type="NCBI Taxonomy" id="1070528"/>
    <lineage>
        <taxon>unclassified sequences</taxon>
        <taxon>metagenomes</taxon>
        <taxon>organismal metagenomes</taxon>
    </lineage>
</organism>
<accession>A0A6C0LSG2</accession>
<dbReference type="InterPro" id="IPR002110">
    <property type="entry name" value="Ankyrin_rpt"/>
</dbReference>
<dbReference type="InterPro" id="IPR036770">
    <property type="entry name" value="Ankyrin_rpt-contain_sf"/>
</dbReference>
<dbReference type="Gene3D" id="1.25.40.20">
    <property type="entry name" value="Ankyrin repeat-containing domain"/>
    <property type="match status" value="1"/>
</dbReference>
<name>A0A6C0LSG2_9ZZZZ</name>